<feature type="compositionally biased region" description="Low complexity" evidence="2">
    <location>
        <begin position="34"/>
        <end position="50"/>
    </location>
</feature>
<evidence type="ECO:0000313" key="3">
    <source>
        <dbReference type="EMBL" id="KAK1925161.1"/>
    </source>
</evidence>
<name>A0AAD9L681_PAPLA</name>
<keyword evidence="1" id="KW-0676">Redox-active center</keyword>
<feature type="region of interest" description="Disordered" evidence="2">
    <location>
        <begin position="1"/>
        <end position="59"/>
    </location>
</feature>
<dbReference type="Gene3D" id="3.40.30.10">
    <property type="entry name" value="Glutaredoxin"/>
    <property type="match status" value="1"/>
</dbReference>
<feature type="compositionally biased region" description="Basic and acidic residues" evidence="2">
    <location>
        <begin position="154"/>
        <end position="164"/>
    </location>
</feature>
<gene>
    <name evidence="3" type="ORF">DB88DRAFT_488129</name>
</gene>
<dbReference type="PANTHER" id="PTHR36417">
    <property type="entry name" value="SELENOPROTEIN DOMAIN PROTEIN (AFU_ORTHOLOGUE AFUA_1G05220)"/>
    <property type="match status" value="1"/>
</dbReference>
<feature type="compositionally biased region" description="Low complexity" evidence="2">
    <location>
        <begin position="1"/>
        <end position="19"/>
    </location>
</feature>
<proteinExistence type="predicted"/>
<dbReference type="EMBL" id="JAODAN010000004">
    <property type="protein sequence ID" value="KAK1925161.1"/>
    <property type="molecule type" value="Genomic_DNA"/>
</dbReference>
<accession>A0AAD9L681</accession>
<dbReference type="PANTHER" id="PTHR36417:SF2">
    <property type="entry name" value="SELENOPROTEIN DOMAIN PROTEIN (AFU_ORTHOLOGUE AFUA_1G05220)"/>
    <property type="match status" value="1"/>
</dbReference>
<dbReference type="Pfam" id="PF10262">
    <property type="entry name" value="Rdx"/>
    <property type="match status" value="1"/>
</dbReference>
<feature type="compositionally biased region" description="Polar residues" evidence="2">
    <location>
        <begin position="165"/>
        <end position="178"/>
    </location>
</feature>
<dbReference type="AlphaFoldDB" id="A0AAD9L681"/>
<organism evidence="3 4">
    <name type="scientific">Papiliotrema laurentii</name>
    <name type="common">Cryptococcus laurentii</name>
    <dbReference type="NCBI Taxonomy" id="5418"/>
    <lineage>
        <taxon>Eukaryota</taxon>
        <taxon>Fungi</taxon>
        <taxon>Dikarya</taxon>
        <taxon>Basidiomycota</taxon>
        <taxon>Agaricomycotina</taxon>
        <taxon>Tremellomycetes</taxon>
        <taxon>Tremellales</taxon>
        <taxon>Rhynchogastremaceae</taxon>
        <taxon>Papiliotrema</taxon>
    </lineage>
</organism>
<keyword evidence="4" id="KW-1185">Reference proteome</keyword>
<reference evidence="3" key="1">
    <citation type="submission" date="2023-02" db="EMBL/GenBank/DDBJ databases">
        <title>Identification and recombinant expression of a fungal hydrolase from Papiliotrema laurentii that hydrolyzes apple cutin and clears colloidal polyester polyurethane.</title>
        <authorList>
            <consortium name="DOE Joint Genome Institute"/>
            <person name="Roman V.A."/>
            <person name="Bojanowski C."/>
            <person name="Crable B.R."/>
            <person name="Wagner D.N."/>
            <person name="Hung C.S."/>
            <person name="Nadeau L.J."/>
            <person name="Schratz L."/>
            <person name="Haridas S."/>
            <person name="Pangilinan J."/>
            <person name="Lipzen A."/>
            <person name="Na H."/>
            <person name="Yan M."/>
            <person name="Ng V."/>
            <person name="Grigoriev I.V."/>
            <person name="Spatafora J.W."/>
            <person name="Barlow D."/>
            <person name="Biffinger J."/>
            <person name="Kelley-Loughnane N."/>
            <person name="Varaljay V.A."/>
            <person name="Crookes-Goodson W.J."/>
        </authorList>
    </citation>
    <scope>NUCLEOTIDE SEQUENCE</scope>
    <source>
        <strain evidence="3">5307AH</strain>
    </source>
</reference>
<feature type="region of interest" description="Disordered" evidence="2">
    <location>
        <begin position="149"/>
        <end position="178"/>
    </location>
</feature>
<dbReference type="InterPro" id="IPR036249">
    <property type="entry name" value="Thioredoxin-like_sf"/>
</dbReference>
<dbReference type="Proteomes" id="UP001182556">
    <property type="component" value="Unassembled WGS sequence"/>
</dbReference>
<comment type="caution">
    <text evidence="3">The sequence shown here is derived from an EMBL/GenBank/DDBJ whole genome shotgun (WGS) entry which is preliminary data.</text>
</comment>
<sequence>MSADQAVSQAPQAPQASQVCVDCDKASLQPNPPASATTHPHHPPTSQQTPFEPPSPSSLEPRITIEFCDRCRWAPRAIWIQTELFLTFSVPILRSITLQPLTSPETGGRFRVWVYLDDRVELVWDRKTEGGFPELKILKQRIRNLLQPDLSLGHSDKPSTRETEGQGTATSRTLPAAA</sequence>
<dbReference type="NCBIfam" id="TIGR02174">
    <property type="entry name" value="CXXU_selWTH"/>
    <property type="match status" value="1"/>
</dbReference>
<evidence type="ECO:0000313" key="4">
    <source>
        <dbReference type="Proteomes" id="UP001182556"/>
    </source>
</evidence>
<dbReference type="SUPFAM" id="SSF52833">
    <property type="entry name" value="Thioredoxin-like"/>
    <property type="match status" value="1"/>
</dbReference>
<evidence type="ECO:0000256" key="2">
    <source>
        <dbReference type="SAM" id="MobiDB-lite"/>
    </source>
</evidence>
<protein>
    <submittedName>
        <fullName evidence="3">Rdx family-domain-containing protein</fullName>
    </submittedName>
</protein>
<evidence type="ECO:0000256" key="1">
    <source>
        <dbReference type="ARBA" id="ARBA00023284"/>
    </source>
</evidence>
<dbReference type="InterPro" id="IPR011893">
    <property type="entry name" value="Selenoprotein_Rdx-typ"/>
</dbReference>